<evidence type="ECO:0000256" key="1">
    <source>
        <dbReference type="ARBA" id="ARBA00022801"/>
    </source>
</evidence>
<reference evidence="4 5" key="1">
    <citation type="submission" date="2014-01" db="EMBL/GenBank/DDBJ databases">
        <title>Complete genome sequence of ionizing-radiation resistance bacterium Hymenobacter swuensis DY53.</title>
        <authorList>
            <person name="Jung J.-H."/>
            <person name="Jeong S.-W."/>
            <person name="Joe M.-H."/>
            <person name="Cho y.-j."/>
            <person name="Kim M.-K."/>
            <person name="Lim S.-Y."/>
        </authorList>
    </citation>
    <scope>NUCLEOTIDE SEQUENCE [LARGE SCALE GENOMIC DNA]</scope>
    <source>
        <strain evidence="4 5">DY53</strain>
    </source>
</reference>
<dbReference type="InterPro" id="IPR036514">
    <property type="entry name" value="SGNH_hydro_sf"/>
</dbReference>
<dbReference type="RefSeq" id="WP_044003022.1">
    <property type="nucleotide sequence ID" value="NZ_CP007145.1"/>
</dbReference>
<dbReference type="GO" id="GO:0016788">
    <property type="term" value="F:hydrolase activity, acting on ester bonds"/>
    <property type="evidence" value="ECO:0007669"/>
    <property type="project" value="UniProtKB-ARBA"/>
</dbReference>
<gene>
    <name evidence="4" type="ORF">Hsw_3328</name>
</gene>
<proteinExistence type="predicted"/>
<sequence>MPDYAGLLEQQAAAVIPTAPTTGAARLDGPELLALFGIVADGLRAFQSVVGGASFRLETRAPGPADGEDEDAWLNGTTGDLYKKVAGVWEPRGNIKGAASTVAGPRGLPGAASTVPGPPGKSTYQQWLEAGNVGTVATFLVAQRGADGEDGTDGADGNIIRDKTYAPGTSDNTGYQEGDQWYHTKSASSYDRYAFIGGAWRLQFSSGTATVTPVPSTLTAGLTLSTSSVTTGTAVTFTATASGGTAPYTYLTQATNTATGGVINLGSSASGSWTPQAAGTFDITTTVTDAAGAVKISPSRQVAVTAATLPTPTAPTWSFNSQTRVLSLAAPTGYESATLEYKQGSGVYQDYTAGLLTDNAAHNAGEWQGRVKASSTNQAGTPAGSPAIVASSAPAPVNLITMLGSQSNGSGAARVIELTNDPYLASLNLRRTFTNFLIWNHSAGAWQPLKIGGASVGGNNNGDTATIDDEANIGFGMEAGLANYLDRVYPGQVFHFFKYAIGGTRIQEWQTDGIHRPQLNTRWNAAMAALSGRTITRLGNSFVQGEGNFDSVSANEYAGFLTQLFTGYVSEGKMLSTTKNVITLLNLKQNTGSNYATSVRPGQEQYITANTNARYVDTADYTYYPNSYTTGLDPGEKVHMDGRGQVQHGVDFWLALQKTTNALPAAPGGTMGLATVTGGLAMNGEYITATGGGGGYTVNVGTGNKYLPANTAGWISFKYTGKASAGCMLLLNTTNAVTPWDVSKYAMQVNNIDIGSLRAYGGSDTGGTNYSIEIGWVYRFRRTPGMVVLVEESQDGEATWHPVATYPGTFSGALWPGVDAVDGKSFRVYTSGFVPTSGTTDPGTDTGRVHDFRSAVNVAEDASSWTSTVSSASLVQADVAKRATFTGGVATVNSASAYTTSAALALATLRKLTIVFNGSLTDNGSDYQRVFDQDAGALGAFTMYWEKPSNQIFIFMRTVAGADMVSTHFGFSGAFTGGVLKGRFELDLDNVGAARMHINGTNATKIPWTGAPVTFGDLPLSVFASTDFSVPMAGTLKRLAFYNKGLTDAEFAAAIAD</sequence>
<evidence type="ECO:0000256" key="2">
    <source>
        <dbReference type="SAM" id="MobiDB-lite"/>
    </source>
</evidence>
<evidence type="ECO:0000313" key="4">
    <source>
        <dbReference type="EMBL" id="AHJ98923.1"/>
    </source>
</evidence>
<evidence type="ECO:0000313" key="5">
    <source>
        <dbReference type="Proteomes" id="UP000019423"/>
    </source>
</evidence>
<dbReference type="KEGG" id="hsw:Hsw_3328"/>
<dbReference type="Pfam" id="PF03629">
    <property type="entry name" value="SASA"/>
    <property type="match status" value="1"/>
</dbReference>
<dbReference type="EMBL" id="CP007145">
    <property type="protein sequence ID" value="AHJ98923.1"/>
    <property type="molecule type" value="Genomic_DNA"/>
</dbReference>
<evidence type="ECO:0000259" key="3">
    <source>
        <dbReference type="Pfam" id="PF03629"/>
    </source>
</evidence>
<dbReference type="PATRIC" id="fig|1227739.3.peg.3494"/>
<name>W8F1Z6_9BACT</name>
<dbReference type="Proteomes" id="UP000019423">
    <property type="component" value="Chromosome"/>
</dbReference>
<feature type="region of interest" description="Disordered" evidence="2">
    <location>
        <begin position="147"/>
        <end position="172"/>
    </location>
</feature>
<keyword evidence="5" id="KW-1185">Reference proteome</keyword>
<dbReference type="STRING" id="1227739.Hsw_3328"/>
<keyword evidence="1" id="KW-0378">Hydrolase</keyword>
<dbReference type="HOGENOM" id="CLU_289814_0_0_10"/>
<dbReference type="SUPFAM" id="SSF52266">
    <property type="entry name" value="SGNH hydrolase"/>
    <property type="match status" value="1"/>
</dbReference>
<dbReference type="OrthoDB" id="892792at2"/>
<feature type="domain" description="Sialate O-acetylesterase" evidence="3">
    <location>
        <begin position="445"/>
        <end position="650"/>
    </location>
</feature>
<organism evidence="4 5">
    <name type="scientific">Hymenobacter swuensis DY53</name>
    <dbReference type="NCBI Taxonomy" id="1227739"/>
    <lineage>
        <taxon>Bacteria</taxon>
        <taxon>Pseudomonadati</taxon>
        <taxon>Bacteroidota</taxon>
        <taxon>Cytophagia</taxon>
        <taxon>Cytophagales</taxon>
        <taxon>Hymenobacteraceae</taxon>
        <taxon>Hymenobacter</taxon>
    </lineage>
</organism>
<dbReference type="InterPro" id="IPR005181">
    <property type="entry name" value="SASA"/>
</dbReference>
<protein>
    <recommendedName>
        <fullName evidence="3">Sialate O-acetylesterase domain-containing protein</fullName>
    </recommendedName>
</protein>
<dbReference type="AlphaFoldDB" id="W8F1Z6"/>
<dbReference type="Gene3D" id="3.40.50.1110">
    <property type="entry name" value="SGNH hydrolase"/>
    <property type="match status" value="1"/>
</dbReference>
<feature type="region of interest" description="Disordered" evidence="2">
    <location>
        <begin position="100"/>
        <end position="122"/>
    </location>
</feature>
<accession>W8F1Z6</accession>